<sequence>MQKIINFRDDNSCKYQLKRKISVCISHK</sequence>
<reference evidence="1" key="1">
    <citation type="submission" date="2014-09" db="EMBL/GenBank/DDBJ databases">
        <authorList>
            <person name="Magalhaes I.L.F."/>
            <person name="Oliveira U."/>
            <person name="Santos F.R."/>
            <person name="Vidigal T.H.D.A."/>
            <person name="Brescovit A.D."/>
            <person name="Santos A.J."/>
        </authorList>
    </citation>
    <scope>NUCLEOTIDE SEQUENCE</scope>
    <source>
        <tissue evidence="1">Shoot tissue taken approximately 20 cm above the soil surface</tissue>
    </source>
</reference>
<reference evidence="1" key="2">
    <citation type="journal article" date="2015" name="Data Brief">
        <title>Shoot transcriptome of the giant reed, Arundo donax.</title>
        <authorList>
            <person name="Barrero R.A."/>
            <person name="Guerrero F.D."/>
            <person name="Moolhuijzen P."/>
            <person name="Goolsby J.A."/>
            <person name="Tidwell J."/>
            <person name="Bellgard S.E."/>
            <person name="Bellgard M.I."/>
        </authorList>
    </citation>
    <scope>NUCLEOTIDE SEQUENCE</scope>
    <source>
        <tissue evidence="1">Shoot tissue taken approximately 20 cm above the soil surface</tissue>
    </source>
</reference>
<organism evidence="1">
    <name type="scientific">Arundo donax</name>
    <name type="common">Giant reed</name>
    <name type="synonym">Donax arundinaceus</name>
    <dbReference type="NCBI Taxonomy" id="35708"/>
    <lineage>
        <taxon>Eukaryota</taxon>
        <taxon>Viridiplantae</taxon>
        <taxon>Streptophyta</taxon>
        <taxon>Embryophyta</taxon>
        <taxon>Tracheophyta</taxon>
        <taxon>Spermatophyta</taxon>
        <taxon>Magnoliopsida</taxon>
        <taxon>Liliopsida</taxon>
        <taxon>Poales</taxon>
        <taxon>Poaceae</taxon>
        <taxon>PACMAD clade</taxon>
        <taxon>Arundinoideae</taxon>
        <taxon>Arundineae</taxon>
        <taxon>Arundo</taxon>
    </lineage>
</organism>
<protein>
    <submittedName>
        <fullName evidence="1">Uncharacterized protein</fullName>
    </submittedName>
</protein>
<dbReference type="AlphaFoldDB" id="A0A0A9HAT7"/>
<name>A0A0A9HAT7_ARUDO</name>
<dbReference type="EMBL" id="GBRH01164029">
    <property type="protein sequence ID" value="JAE33867.1"/>
    <property type="molecule type" value="Transcribed_RNA"/>
</dbReference>
<proteinExistence type="predicted"/>
<evidence type="ECO:0000313" key="1">
    <source>
        <dbReference type="EMBL" id="JAE33867.1"/>
    </source>
</evidence>
<accession>A0A0A9HAT7</accession>